<proteinExistence type="predicted"/>
<reference evidence="1 2" key="1">
    <citation type="journal article" date="2021" name="Hortic Res">
        <title>High-quality reference genome and annotation aids understanding of berry development for evergreen blueberry (Vaccinium darrowii).</title>
        <authorList>
            <person name="Yu J."/>
            <person name="Hulse-Kemp A.M."/>
            <person name="Babiker E."/>
            <person name="Staton M."/>
        </authorList>
    </citation>
    <scope>NUCLEOTIDE SEQUENCE [LARGE SCALE GENOMIC DNA]</scope>
    <source>
        <strain evidence="2">cv. NJ 8807/NJ 8810</strain>
        <tissue evidence="1">Young leaf</tissue>
    </source>
</reference>
<keyword evidence="2" id="KW-1185">Reference proteome</keyword>
<evidence type="ECO:0000313" key="2">
    <source>
        <dbReference type="Proteomes" id="UP000828048"/>
    </source>
</evidence>
<comment type="caution">
    <text evidence="1">The sequence shown here is derived from an EMBL/GenBank/DDBJ whole genome shotgun (WGS) entry which is preliminary data.</text>
</comment>
<organism evidence="1 2">
    <name type="scientific">Vaccinium darrowii</name>
    <dbReference type="NCBI Taxonomy" id="229202"/>
    <lineage>
        <taxon>Eukaryota</taxon>
        <taxon>Viridiplantae</taxon>
        <taxon>Streptophyta</taxon>
        <taxon>Embryophyta</taxon>
        <taxon>Tracheophyta</taxon>
        <taxon>Spermatophyta</taxon>
        <taxon>Magnoliopsida</taxon>
        <taxon>eudicotyledons</taxon>
        <taxon>Gunneridae</taxon>
        <taxon>Pentapetalae</taxon>
        <taxon>asterids</taxon>
        <taxon>Ericales</taxon>
        <taxon>Ericaceae</taxon>
        <taxon>Vaccinioideae</taxon>
        <taxon>Vaccinieae</taxon>
        <taxon>Vaccinium</taxon>
    </lineage>
</organism>
<gene>
    <name evidence="1" type="ORF">Vadar_014661</name>
</gene>
<evidence type="ECO:0000313" key="1">
    <source>
        <dbReference type="EMBL" id="KAH7840246.1"/>
    </source>
</evidence>
<dbReference type="EMBL" id="CM037160">
    <property type="protein sequence ID" value="KAH7840246.1"/>
    <property type="molecule type" value="Genomic_DNA"/>
</dbReference>
<sequence>MEMMKTSGDIEAGNKLLYRRDLYLEQALIWLLAVAIGTVVVHVPTIPKFLLTTTPGIVVYILALVAPFGVLLLFPLFRYIEHRRVNAVLLILVYVLMAFAMGLSCSFSMGVLLTSILMSVVYVTLILYTFWAAARGHDFGFMGPFLMVSLFVLIVFALIQRKRKKRKERGGFRSSKSSRHCCSSSLVLTRLQLENGSANSRNSLRWTKEPLLTVNANSKGALQPDQVVVIESSPDVRIVRAKAIYPETRTQGYKHAKPDGILDSAHCFLISIERLIHDTQSPAATRRKVSDALEVLIFAALQVCVCVAYKQNELITGLGQKSQNSKAIRVNHEDGKRREQSKKINIR</sequence>
<name>A0ACB7XHJ8_9ERIC</name>
<accession>A0ACB7XHJ8</accession>
<protein>
    <submittedName>
        <fullName evidence="1">Uncharacterized protein</fullName>
    </submittedName>
</protein>
<dbReference type="Proteomes" id="UP000828048">
    <property type="component" value="Chromosome 10"/>
</dbReference>